<dbReference type="Pfam" id="PF00732">
    <property type="entry name" value="GMC_oxred_N"/>
    <property type="match status" value="1"/>
</dbReference>
<feature type="domain" description="Glucose-methanol-choline oxidoreductase N-terminal" evidence="8">
    <location>
        <begin position="314"/>
        <end position="328"/>
    </location>
</feature>
<dbReference type="KEGG" id="dqu:106745094"/>
<dbReference type="SUPFAM" id="SSF51905">
    <property type="entry name" value="FAD/NAD(P)-binding domain"/>
    <property type="match status" value="1"/>
</dbReference>
<comment type="cofactor">
    <cofactor evidence="1">
        <name>FAD</name>
        <dbReference type="ChEBI" id="CHEBI:57692"/>
    </cofactor>
</comment>
<dbReference type="InterPro" id="IPR012132">
    <property type="entry name" value="GMC_OxRdtase"/>
</dbReference>
<evidence type="ECO:0000256" key="6">
    <source>
        <dbReference type="RuleBase" id="RU003968"/>
    </source>
</evidence>
<keyword evidence="9" id="KW-1185">Reference proteome</keyword>
<dbReference type="PANTHER" id="PTHR11552:SF147">
    <property type="entry name" value="CHOLINE DEHYDROGENASE, MITOCHONDRIAL"/>
    <property type="match status" value="1"/>
</dbReference>
<dbReference type="OrthoDB" id="269227at2759"/>
<protein>
    <submittedName>
        <fullName evidence="10">Glucose dehydrogenase [FAD, quinone]-like</fullName>
    </submittedName>
</protein>
<evidence type="ECO:0000256" key="4">
    <source>
        <dbReference type="ARBA" id="ARBA00022827"/>
    </source>
</evidence>
<dbReference type="RefSeq" id="XP_014475857.1">
    <property type="nucleotide sequence ID" value="XM_014620371.1"/>
</dbReference>
<dbReference type="AlphaFoldDB" id="A0A6P3XC79"/>
<proteinExistence type="inferred from homology"/>
<dbReference type="PROSITE" id="PS00624">
    <property type="entry name" value="GMC_OXRED_2"/>
    <property type="match status" value="1"/>
</dbReference>
<evidence type="ECO:0000259" key="7">
    <source>
        <dbReference type="PROSITE" id="PS00623"/>
    </source>
</evidence>
<dbReference type="Gene3D" id="3.30.560.10">
    <property type="entry name" value="Glucose Oxidase, domain 3"/>
    <property type="match status" value="1"/>
</dbReference>
<dbReference type="Pfam" id="PF05199">
    <property type="entry name" value="GMC_oxred_C"/>
    <property type="match status" value="1"/>
</dbReference>
<dbReference type="Gene3D" id="3.50.50.60">
    <property type="entry name" value="FAD/NAD(P)-binding domain"/>
    <property type="match status" value="1"/>
</dbReference>
<dbReference type="PROSITE" id="PS00623">
    <property type="entry name" value="GMC_OXRED_1"/>
    <property type="match status" value="1"/>
</dbReference>
<dbReference type="PANTHER" id="PTHR11552">
    <property type="entry name" value="GLUCOSE-METHANOL-CHOLINE GMC OXIDOREDUCTASE"/>
    <property type="match status" value="1"/>
</dbReference>
<dbReference type="InterPro" id="IPR036188">
    <property type="entry name" value="FAD/NAD-bd_sf"/>
</dbReference>
<dbReference type="PIRSF" id="PIRSF000137">
    <property type="entry name" value="Alcohol_oxidase"/>
    <property type="match status" value="1"/>
</dbReference>
<dbReference type="GeneID" id="106745094"/>
<accession>A0A6P3XC79</accession>
<comment type="similarity">
    <text evidence="2 6">Belongs to the GMC oxidoreductase family.</text>
</comment>
<dbReference type="InterPro" id="IPR000172">
    <property type="entry name" value="GMC_OxRdtase_N"/>
</dbReference>
<dbReference type="SUPFAM" id="SSF54373">
    <property type="entry name" value="FAD-linked reductases, C-terminal domain"/>
    <property type="match status" value="1"/>
</dbReference>
<evidence type="ECO:0000256" key="1">
    <source>
        <dbReference type="ARBA" id="ARBA00001974"/>
    </source>
</evidence>
<name>A0A6P3XC79_DINQU</name>
<evidence type="ECO:0000313" key="10">
    <source>
        <dbReference type="RefSeq" id="XP_014475857.1"/>
    </source>
</evidence>
<keyword evidence="3 6" id="KW-0285">Flavoprotein</keyword>
<evidence type="ECO:0000256" key="2">
    <source>
        <dbReference type="ARBA" id="ARBA00010790"/>
    </source>
</evidence>
<evidence type="ECO:0000256" key="3">
    <source>
        <dbReference type="ARBA" id="ARBA00022630"/>
    </source>
</evidence>
<evidence type="ECO:0000313" key="9">
    <source>
        <dbReference type="Proteomes" id="UP000515204"/>
    </source>
</evidence>
<dbReference type="InterPro" id="IPR007867">
    <property type="entry name" value="GMC_OxRtase_C"/>
</dbReference>
<feature type="active site" description="Proton donor" evidence="5">
    <location>
        <position position="554"/>
    </location>
</feature>
<dbReference type="GO" id="GO:0016614">
    <property type="term" value="F:oxidoreductase activity, acting on CH-OH group of donors"/>
    <property type="evidence" value="ECO:0007669"/>
    <property type="project" value="InterPro"/>
</dbReference>
<keyword evidence="4 6" id="KW-0274">FAD</keyword>
<feature type="domain" description="Glucose-methanol-choline oxidoreductase N-terminal" evidence="7">
    <location>
        <begin position="135"/>
        <end position="158"/>
    </location>
</feature>
<evidence type="ECO:0000259" key="8">
    <source>
        <dbReference type="PROSITE" id="PS00624"/>
    </source>
</evidence>
<dbReference type="GO" id="GO:0050660">
    <property type="term" value="F:flavin adenine dinucleotide binding"/>
    <property type="evidence" value="ECO:0007669"/>
    <property type="project" value="InterPro"/>
</dbReference>
<organism evidence="9 10">
    <name type="scientific">Dinoponera quadriceps</name>
    <name type="common">South American ant</name>
    <dbReference type="NCBI Taxonomy" id="609295"/>
    <lineage>
        <taxon>Eukaryota</taxon>
        <taxon>Metazoa</taxon>
        <taxon>Ecdysozoa</taxon>
        <taxon>Arthropoda</taxon>
        <taxon>Hexapoda</taxon>
        <taxon>Insecta</taxon>
        <taxon>Pterygota</taxon>
        <taxon>Neoptera</taxon>
        <taxon>Endopterygota</taxon>
        <taxon>Hymenoptera</taxon>
        <taxon>Apocrita</taxon>
        <taxon>Aculeata</taxon>
        <taxon>Formicoidea</taxon>
        <taxon>Formicidae</taxon>
        <taxon>Ponerinae</taxon>
        <taxon>Ponerini</taxon>
        <taxon>Dinoponera</taxon>
    </lineage>
</organism>
<reference evidence="10" key="1">
    <citation type="submission" date="2025-08" db="UniProtKB">
        <authorList>
            <consortium name="RefSeq"/>
        </authorList>
    </citation>
    <scope>IDENTIFICATION</scope>
</reference>
<gene>
    <name evidence="10" type="primary">LOC106745094</name>
</gene>
<dbReference type="Proteomes" id="UP000515204">
    <property type="component" value="Unplaced"/>
</dbReference>
<sequence length="627" mass="70577">MEACLSASCAAATTGASTSVFLQLIQMLLTAQCGLSNKRNYPPDRSEEIVKNNIEFDFVIVGAGSAGSVIANRLTEVENWKVLLIEAGDDPSPTSDIPLMFPKLMSSPEDYSYDTEPEKLACHSSKSKMCKWPKGKALGGSSTINAMIYLLGNEEDYNEWSRMGNKGWSYEEVLPYFKKSQHYGHSDNHEWRRKYCGHSGPLHIRDFNYTDIEMHKMFTSASREMNIPTLKTVNGDEYIGYGKLLGTLNEGRRISTANAYLSPIKDRRNLYVMKSTRADAVLLNGTRAIGVRATLKDGRSIDVKVSKEVILSAGSIASPQLLMLSGIGPKQHLLEMGVPSVVDLPVGQNLQDHISWPGLYLAYKNETATPPPPPTFILDEAYQYLMHKRGSLATFPFDLVGFINVNDLNSKYPDIEFLHMHFFRRNLYMVHTISELFFIDDETTRDVIKVLNEADIIQIMSILLKPKSSGKLQLRSKDPAVPPKIYANYFSEEKDIETMLKSLEFIKSLLKTEAFERQGVWLHHIDIPGCRHTEADSDEYWRCNLRHMSFTLFHPVGTTKMGLRNDPTAVVDVRLRVHDVQKLRVIDASVMPTIISGHTNAPTIMIAEKGADLIKEDWTNVNSKVEL</sequence>
<evidence type="ECO:0000256" key="5">
    <source>
        <dbReference type="PIRSR" id="PIRSR000137-1"/>
    </source>
</evidence>
<feature type="active site" description="Proton acceptor" evidence="5">
    <location>
        <position position="598"/>
    </location>
</feature>